<gene>
    <name evidence="8" type="ORF">EDS130_LOCUS34365</name>
</gene>
<comment type="caution">
    <text evidence="8">The sequence shown here is derived from an EMBL/GenBank/DDBJ whole genome shotgun (WGS) entry which is preliminary data.</text>
</comment>
<dbReference type="GO" id="GO:0005615">
    <property type="term" value="C:extracellular space"/>
    <property type="evidence" value="ECO:0007669"/>
    <property type="project" value="TreeGrafter"/>
</dbReference>
<dbReference type="Proteomes" id="UP000663852">
    <property type="component" value="Unassembled WGS sequence"/>
</dbReference>
<keyword evidence="5" id="KW-1015">Disulfide bond</keyword>
<dbReference type="GO" id="GO:0004867">
    <property type="term" value="F:serine-type endopeptidase inhibitor activity"/>
    <property type="evidence" value="ECO:0007669"/>
    <property type="project" value="UniProtKB-KW"/>
</dbReference>
<keyword evidence="4" id="KW-0722">Serine protease inhibitor</keyword>
<evidence type="ECO:0000256" key="1">
    <source>
        <dbReference type="ARBA" id="ARBA00004613"/>
    </source>
</evidence>
<organism evidence="8 9">
    <name type="scientific">Adineta ricciae</name>
    <name type="common">Rotifer</name>
    <dbReference type="NCBI Taxonomy" id="249248"/>
    <lineage>
        <taxon>Eukaryota</taxon>
        <taxon>Metazoa</taxon>
        <taxon>Spiralia</taxon>
        <taxon>Gnathifera</taxon>
        <taxon>Rotifera</taxon>
        <taxon>Eurotatoria</taxon>
        <taxon>Bdelloidea</taxon>
        <taxon>Adinetida</taxon>
        <taxon>Adinetidae</taxon>
        <taxon>Adineta</taxon>
    </lineage>
</organism>
<protein>
    <recommendedName>
        <fullName evidence="7">BPTI/Kunitz inhibitor domain-containing protein</fullName>
    </recommendedName>
</protein>
<dbReference type="OrthoDB" id="4473401at2759"/>
<dbReference type="PANTHER" id="PTHR10083:SF376">
    <property type="entry name" value="SERINE PEPTIDASE INHIBITOR, KUNITZ TYPE, 3"/>
    <property type="match status" value="1"/>
</dbReference>
<name>A0A815IV72_ADIRI</name>
<dbReference type="EMBL" id="CAJNOJ010000287">
    <property type="protein sequence ID" value="CAF1370868.1"/>
    <property type="molecule type" value="Genomic_DNA"/>
</dbReference>
<evidence type="ECO:0000313" key="9">
    <source>
        <dbReference type="Proteomes" id="UP000663852"/>
    </source>
</evidence>
<feature type="domain" description="BPTI/Kunitz inhibitor" evidence="7">
    <location>
        <begin position="332"/>
        <end position="385"/>
    </location>
</feature>
<evidence type="ECO:0000256" key="6">
    <source>
        <dbReference type="SAM" id="SignalP"/>
    </source>
</evidence>
<keyword evidence="3" id="KW-0646">Protease inhibitor</keyword>
<dbReference type="CDD" id="cd00109">
    <property type="entry name" value="Kunitz-type"/>
    <property type="match status" value="1"/>
</dbReference>
<keyword evidence="2" id="KW-0964">Secreted</keyword>
<dbReference type="Pfam" id="PF00014">
    <property type="entry name" value="Kunitz_BPTI"/>
    <property type="match status" value="2"/>
</dbReference>
<feature type="signal peptide" evidence="6">
    <location>
        <begin position="1"/>
        <end position="25"/>
    </location>
</feature>
<feature type="domain" description="BPTI/Kunitz inhibitor" evidence="7">
    <location>
        <begin position="388"/>
        <end position="438"/>
    </location>
</feature>
<evidence type="ECO:0000256" key="3">
    <source>
        <dbReference type="ARBA" id="ARBA00022690"/>
    </source>
</evidence>
<evidence type="ECO:0000256" key="4">
    <source>
        <dbReference type="ARBA" id="ARBA00022900"/>
    </source>
</evidence>
<keyword evidence="6" id="KW-0732">Signal</keyword>
<dbReference type="InterPro" id="IPR020901">
    <property type="entry name" value="Prtase_inh_Kunz-CS"/>
</dbReference>
<dbReference type="PANTHER" id="PTHR10083">
    <property type="entry name" value="KUNITZ-TYPE PROTEASE INHIBITOR-RELATED"/>
    <property type="match status" value="1"/>
</dbReference>
<dbReference type="PROSITE" id="PS50279">
    <property type="entry name" value="BPTI_KUNITZ_2"/>
    <property type="match status" value="2"/>
</dbReference>
<reference evidence="8" key="1">
    <citation type="submission" date="2021-02" db="EMBL/GenBank/DDBJ databases">
        <authorList>
            <person name="Nowell W R."/>
        </authorList>
    </citation>
    <scope>NUCLEOTIDE SEQUENCE</scope>
</reference>
<dbReference type="SUPFAM" id="SSF57362">
    <property type="entry name" value="BPTI-like"/>
    <property type="match status" value="2"/>
</dbReference>
<feature type="chain" id="PRO_5032581600" description="BPTI/Kunitz inhibitor domain-containing protein" evidence="6">
    <location>
        <begin position="26"/>
        <end position="446"/>
    </location>
</feature>
<accession>A0A815IV72</accession>
<evidence type="ECO:0000256" key="2">
    <source>
        <dbReference type="ARBA" id="ARBA00022525"/>
    </source>
</evidence>
<evidence type="ECO:0000259" key="7">
    <source>
        <dbReference type="PROSITE" id="PS50279"/>
    </source>
</evidence>
<evidence type="ECO:0000256" key="5">
    <source>
        <dbReference type="ARBA" id="ARBA00023157"/>
    </source>
</evidence>
<dbReference type="AlphaFoldDB" id="A0A815IV72"/>
<dbReference type="InterPro" id="IPR050098">
    <property type="entry name" value="TFPI/VKTCI-like"/>
</dbReference>
<dbReference type="SMART" id="SM00131">
    <property type="entry name" value="KU"/>
    <property type="match status" value="2"/>
</dbReference>
<evidence type="ECO:0000313" key="8">
    <source>
        <dbReference type="EMBL" id="CAF1370868.1"/>
    </source>
</evidence>
<dbReference type="InterPro" id="IPR036880">
    <property type="entry name" value="Kunitz_BPTI_sf"/>
</dbReference>
<proteinExistence type="predicted"/>
<dbReference type="InterPro" id="IPR002223">
    <property type="entry name" value="Kunitz_BPTI"/>
</dbReference>
<dbReference type="Gene3D" id="4.10.410.10">
    <property type="entry name" value="Pancreatic trypsin inhibitor Kunitz domain"/>
    <property type="match status" value="2"/>
</dbReference>
<comment type="subcellular location">
    <subcellularLocation>
        <location evidence="1">Secreted</location>
    </subcellularLocation>
</comment>
<dbReference type="PROSITE" id="PS00280">
    <property type="entry name" value="BPTI_KUNITZ_1"/>
    <property type="match status" value="1"/>
</dbReference>
<dbReference type="CDD" id="cd22593">
    <property type="entry name" value="Kunitz_conkunitzin"/>
    <property type="match status" value="1"/>
</dbReference>
<sequence>MTNSCSCMLSLLLLLLLFITHYTNAATLRFPMYSFENEQNTSIINHEYSQSEYMNSQIPLLKRLKRWSRHGDNDEVEIALDTSDSNASLSTTVFNFESTTEDLSVMENDTNNRTTDEQTTMRHLLLRQDLAELNQTDDQTTSDHVENSNNTSYSATNSTILVTTEEILESTTIAIVSTQIIEQTESVTSDVVFNSTIVLVSNVTTDYPTSYSLNDSVTTDLIYTDFNNTHLSQKDALIPVDSDFLFSETEFQDLNISSNLTSKEAATPLCDLSCQCLKECLYGFEILNDTCLCTPPCQNYPCFGTDECVITEEGHPYCEPANGTEHDRPTRCYQPRDAGYHDTDLRYHNRWYYHPDQDTCHLFVYRGLGGNENNFLSLHDCHLECITCGPSFDRGECLGRIDMWYYDNKSRECRQFEYSGCKGNENKFLKKEQCTATCIDRLTNGQ</sequence>